<reference evidence="3" key="1">
    <citation type="journal article" date="2019" name="Int. J. Syst. Evol. Microbiol.">
        <title>The Global Catalogue of Microorganisms (GCM) 10K type strain sequencing project: providing services to taxonomists for standard genome sequencing and annotation.</title>
        <authorList>
            <consortium name="The Broad Institute Genomics Platform"/>
            <consortium name="The Broad Institute Genome Sequencing Center for Infectious Disease"/>
            <person name="Wu L."/>
            <person name="Ma J."/>
        </authorList>
    </citation>
    <scope>NUCLEOTIDE SEQUENCE [LARGE SCALE GENOMIC DNA]</scope>
    <source>
        <strain evidence="3">CGMCC 4.7177</strain>
    </source>
</reference>
<feature type="coiled-coil region" evidence="1">
    <location>
        <begin position="74"/>
        <end position="135"/>
    </location>
</feature>
<sequence>MSKSIPLDPFKMWKDMYDQTESNWNEAIQESLKKESFSEGMGETLNFYLQFKELSKKTTETYLQEVNIPTRDDLAEVSSLVINLEEKVDGLNDKFEDELSKIDSSKEINQLKTVVTNLEQKLDGVLRVLETLSNQTVNSEQ</sequence>
<dbReference type="EMBL" id="JBHUGI010000032">
    <property type="protein sequence ID" value="MFD1929094.1"/>
    <property type="molecule type" value="Genomic_DNA"/>
</dbReference>
<dbReference type="RefSeq" id="WP_381538923.1">
    <property type="nucleotide sequence ID" value="NZ_JBHUGI010000032.1"/>
</dbReference>
<protein>
    <recommendedName>
        <fullName evidence="4">Polyhydroxyalkanoic acid synthase, PhaR subunit</fullName>
    </recommendedName>
</protein>
<evidence type="ECO:0000256" key="1">
    <source>
        <dbReference type="SAM" id="Coils"/>
    </source>
</evidence>
<keyword evidence="3" id="KW-1185">Reference proteome</keyword>
<gene>
    <name evidence="2" type="ORF">ACFSFY_13710</name>
</gene>
<accession>A0ABW4SIW8</accession>
<comment type="caution">
    <text evidence="2">The sequence shown here is derived from an EMBL/GenBank/DDBJ whole genome shotgun (WGS) entry which is preliminary data.</text>
</comment>
<evidence type="ECO:0008006" key="4">
    <source>
        <dbReference type="Google" id="ProtNLM"/>
    </source>
</evidence>
<dbReference type="Proteomes" id="UP001597218">
    <property type="component" value="Unassembled WGS sequence"/>
</dbReference>
<evidence type="ECO:0000313" key="3">
    <source>
        <dbReference type="Proteomes" id="UP001597218"/>
    </source>
</evidence>
<name>A0ABW4SIW8_9BACL</name>
<evidence type="ECO:0000313" key="2">
    <source>
        <dbReference type="EMBL" id="MFD1929094.1"/>
    </source>
</evidence>
<organism evidence="2 3">
    <name type="scientific">Sporosarcina siberiensis</name>
    <dbReference type="NCBI Taxonomy" id="1365606"/>
    <lineage>
        <taxon>Bacteria</taxon>
        <taxon>Bacillati</taxon>
        <taxon>Bacillota</taxon>
        <taxon>Bacilli</taxon>
        <taxon>Bacillales</taxon>
        <taxon>Caryophanaceae</taxon>
        <taxon>Sporosarcina</taxon>
    </lineage>
</organism>
<proteinExistence type="predicted"/>
<keyword evidence="1" id="KW-0175">Coiled coil</keyword>